<evidence type="ECO:0000313" key="1">
    <source>
        <dbReference type="EMBL" id="CAB3833729.1"/>
    </source>
</evidence>
<dbReference type="Proteomes" id="UP000507140">
    <property type="component" value="Unassembled WGS sequence"/>
</dbReference>
<dbReference type="InterPro" id="IPR045661">
    <property type="entry name" value="DUF6389"/>
</dbReference>
<name>A0ABM8L8Z1_9BURK</name>
<dbReference type="EMBL" id="CADIKR010000001">
    <property type="protein sequence ID" value="CAB3833729.1"/>
    <property type="molecule type" value="Genomic_DNA"/>
</dbReference>
<gene>
    <name evidence="1" type="ORF">LMG3415_01057</name>
</gene>
<sequence length="155" mass="16874">MRYAGAMTKHDYQDALRRALDAHTAAALHTLAGMFARLPEKAREIQFGIFPDQGGEGTFSVVIGLEGPDLYVLNKAIEGYRDLFDVVHGEAGLEPPLPLFSTEPAFCVQDAIADVAADWVETLWDQAGRAVSPLPAMVYAHDDYGTDLPRALSRA</sequence>
<evidence type="ECO:0000313" key="2">
    <source>
        <dbReference type="Proteomes" id="UP000507140"/>
    </source>
</evidence>
<evidence type="ECO:0008006" key="3">
    <source>
        <dbReference type="Google" id="ProtNLM"/>
    </source>
</evidence>
<comment type="caution">
    <text evidence="1">The sequence shown here is derived from an EMBL/GenBank/DDBJ whole genome shotgun (WGS) entry which is preliminary data.</text>
</comment>
<proteinExistence type="predicted"/>
<protein>
    <recommendedName>
        <fullName evidence="3">YdhG-like domain-containing protein</fullName>
    </recommendedName>
</protein>
<keyword evidence="2" id="KW-1185">Reference proteome</keyword>
<dbReference type="Pfam" id="PF19926">
    <property type="entry name" value="DUF6389"/>
    <property type="match status" value="1"/>
</dbReference>
<accession>A0ABM8L8Z1</accession>
<reference evidence="1 2" key="1">
    <citation type="submission" date="2020-04" db="EMBL/GenBank/DDBJ databases">
        <authorList>
            <person name="De Canck E."/>
        </authorList>
    </citation>
    <scope>NUCLEOTIDE SEQUENCE [LARGE SCALE GENOMIC DNA]</scope>
    <source>
        <strain evidence="1 2">LMG 3415</strain>
    </source>
</reference>
<organism evidence="1 2">
    <name type="scientific">Achromobacter mucicolens</name>
    <dbReference type="NCBI Taxonomy" id="1389922"/>
    <lineage>
        <taxon>Bacteria</taxon>
        <taxon>Pseudomonadati</taxon>
        <taxon>Pseudomonadota</taxon>
        <taxon>Betaproteobacteria</taxon>
        <taxon>Burkholderiales</taxon>
        <taxon>Alcaligenaceae</taxon>
        <taxon>Achromobacter</taxon>
    </lineage>
</organism>